<keyword evidence="3" id="KW-0808">Transferase</keyword>
<dbReference type="InterPro" id="IPR002656">
    <property type="entry name" value="Acyl_transf_3_dom"/>
</dbReference>
<evidence type="ECO:0000313" key="4">
    <source>
        <dbReference type="Proteomes" id="UP001404104"/>
    </source>
</evidence>
<dbReference type="PANTHER" id="PTHR23028:SF53">
    <property type="entry name" value="ACYL_TRANSF_3 DOMAIN-CONTAINING PROTEIN"/>
    <property type="match status" value="1"/>
</dbReference>
<keyword evidence="4" id="KW-1185">Reference proteome</keyword>
<accession>A0ABU9XUH4</accession>
<dbReference type="PANTHER" id="PTHR23028">
    <property type="entry name" value="ACETYLTRANSFERASE"/>
    <property type="match status" value="1"/>
</dbReference>
<feature type="transmembrane region" description="Helical" evidence="1">
    <location>
        <begin position="176"/>
        <end position="198"/>
    </location>
</feature>
<dbReference type="GO" id="GO:0016746">
    <property type="term" value="F:acyltransferase activity"/>
    <property type="evidence" value="ECO:0007669"/>
    <property type="project" value="UniProtKB-KW"/>
</dbReference>
<dbReference type="EMBL" id="JBDIMF010000005">
    <property type="protein sequence ID" value="MEN2787184.1"/>
    <property type="molecule type" value="Genomic_DNA"/>
</dbReference>
<dbReference type="InterPro" id="IPR050879">
    <property type="entry name" value="Acyltransferase_3"/>
</dbReference>
<organism evidence="3 4">
    <name type="scientific">Sphingomonas qilianensis</name>
    <dbReference type="NCBI Taxonomy" id="1736690"/>
    <lineage>
        <taxon>Bacteria</taxon>
        <taxon>Pseudomonadati</taxon>
        <taxon>Pseudomonadota</taxon>
        <taxon>Alphaproteobacteria</taxon>
        <taxon>Sphingomonadales</taxon>
        <taxon>Sphingomonadaceae</taxon>
        <taxon>Sphingomonas</taxon>
    </lineage>
</organism>
<comment type="caution">
    <text evidence="3">The sequence shown here is derived from an EMBL/GenBank/DDBJ whole genome shotgun (WGS) entry which is preliminary data.</text>
</comment>
<sequence>MMTTITAQGVHGAQAAPPQRLGYFDFIDGVRVIAVVSVLLFHADRSFLPGRFVGVDVFFVISGFLITRICLSDRFDFGSFYLSRARRILPAYYGTLVISGIVSLAVLLPSDLISSAKALGPGSVLLQNFVFWKQVSYFSPALEKNPYLHTWSLAVEWQFYLLLPVLIRSYRQQTRALIIVLSIMFVATLVLSTLGAIYKPTVTFYRWVQPIDATISANFSAGVWYIKVFSAAR</sequence>
<evidence type="ECO:0000256" key="1">
    <source>
        <dbReference type="SAM" id="Phobius"/>
    </source>
</evidence>
<evidence type="ECO:0000259" key="2">
    <source>
        <dbReference type="Pfam" id="PF01757"/>
    </source>
</evidence>
<keyword evidence="1" id="KW-0472">Membrane</keyword>
<dbReference type="RefSeq" id="WP_345865287.1">
    <property type="nucleotide sequence ID" value="NZ_JBDIMF010000005.1"/>
</dbReference>
<keyword evidence="1" id="KW-0812">Transmembrane</keyword>
<name>A0ABU9XUH4_9SPHN</name>
<proteinExistence type="predicted"/>
<evidence type="ECO:0000313" key="3">
    <source>
        <dbReference type="EMBL" id="MEN2787184.1"/>
    </source>
</evidence>
<dbReference type="Pfam" id="PF01757">
    <property type="entry name" value="Acyl_transf_3"/>
    <property type="match status" value="1"/>
</dbReference>
<feature type="domain" description="Acyltransferase 3" evidence="2">
    <location>
        <begin position="25"/>
        <end position="210"/>
    </location>
</feature>
<feature type="transmembrane region" description="Helical" evidence="1">
    <location>
        <begin position="52"/>
        <end position="71"/>
    </location>
</feature>
<feature type="transmembrane region" description="Helical" evidence="1">
    <location>
        <begin position="21"/>
        <end position="40"/>
    </location>
</feature>
<feature type="transmembrane region" description="Helical" evidence="1">
    <location>
        <begin position="91"/>
        <end position="108"/>
    </location>
</feature>
<keyword evidence="1" id="KW-1133">Transmembrane helix</keyword>
<feature type="transmembrane region" description="Helical" evidence="1">
    <location>
        <begin position="148"/>
        <end position="167"/>
    </location>
</feature>
<gene>
    <name evidence="3" type="ORF">ABC969_12230</name>
</gene>
<protein>
    <submittedName>
        <fullName evidence="3">Acyltransferase</fullName>
        <ecNumber evidence="3">2.3.-.-</ecNumber>
    </submittedName>
</protein>
<keyword evidence="3" id="KW-0012">Acyltransferase</keyword>
<dbReference type="Proteomes" id="UP001404104">
    <property type="component" value="Unassembled WGS sequence"/>
</dbReference>
<dbReference type="EC" id="2.3.-.-" evidence="3"/>
<reference evidence="3 4" key="1">
    <citation type="submission" date="2024-05" db="EMBL/GenBank/DDBJ databases">
        <authorList>
            <person name="Liu Q."/>
            <person name="Xin Y.-H."/>
        </authorList>
    </citation>
    <scope>NUCLEOTIDE SEQUENCE [LARGE SCALE GENOMIC DNA]</scope>
    <source>
        <strain evidence="3 4">CGMCC 1.15349</strain>
    </source>
</reference>